<sequence>MIGLRNIDREEQHSRCGIGFTSINGEPCKVCQDNRFGYQCISRCRCGTTERCNHVQGCVKVLPTTEYITTDDSNESTSLLGTELIGETNCKKQESTINDGHEDVRISGSSTGGSGICGIDSDGYLNPYNALKSIDIRLDQGPSSDQLKTETSFIHTQENTIYFTEQMQN</sequence>
<organism evidence="1 2">
    <name type="scientific">Mytilus edulis</name>
    <name type="common">Blue mussel</name>
    <dbReference type="NCBI Taxonomy" id="6550"/>
    <lineage>
        <taxon>Eukaryota</taxon>
        <taxon>Metazoa</taxon>
        <taxon>Spiralia</taxon>
        <taxon>Lophotrochozoa</taxon>
        <taxon>Mollusca</taxon>
        <taxon>Bivalvia</taxon>
        <taxon>Autobranchia</taxon>
        <taxon>Pteriomorphia</taxon>
        <taxon>Mytilida</taxon>
        <taxon>Mytiloidea</taxon>
        <taxon>Mytilidae</taxon>
        <taxon>Mytilinae</taxon>
        <taxon>Mytilus</taxon>
    </lineage>
</organism>
<accession>A0A8S3SGF3</accession>
<dbReference type="Proteomes" id="UP000683360">
    <property type="component" value="Unassembled WGS sequence"/>
</dbReference>
<name>A0A8S3SGF3_MYTED</name>
<evidence type="ECO:0000313" key="1">
    <source>
        <dbReference type="EMBL" id="CAG2218974.1"/>
    </source>
</evidence>
<comment type="caution">
    <text evidence="1">The sequence shown here is derived from an EMBL/GenBank/DDBJ whole genome shotgun (WGS) entry which is preliminary data.</text>
</comment>
<dbReference type="Gene3D" id="2.170.300.10">
    <property type="entry name" value="Tie2 ligand-binding domain superfamily"/>
    <property type="match status" value="1"/>
</dbReference>
<dbReference type="OrthoDB" id="10595492at2759"/>
<dbReference type="AlphaFoldDB" id="A0A8S3SGF3"/>
<protein>
    <submittedName>
        <fullName evidence="1">Uncharacterized protein</fullName>
    </submittedName>
</protein>
<dbReference type="EMBL" id="CAJPWZ010001619">
    <property type="protein sequence ID" value="CAG2218974.1"/>
    <property type="molecule type" value="Genomic_DNA"/>
</dbReference>
<proteinExistence type="predicted"/>
<keyword evidence="2" id="KW-1185">Reference proteome</keyword>
<reference evidence="1" key="1">
    <citation type="submission" date="2021-03" db="EMBL/GenBank/DDBJ databases">
        <authorList>
            <person name="Bekaert M."/>
        </authorList>
    </citation>
    <scope>NUCLEOTIDE SEQUENCE</scope>
</reference>
<evidence type="ECO:0000313" key="2">
    <source>
        <dbReference type="Proteomes" id="UP000683360"/>
    </source>
</evidence>
<gene>
    <name evidence="1" type="ORF">MEDL_32558</name>
</gene>